<name>A0A5D0MD30_9BACT</name>
<protein>
    <submittedName>
        <fullName evidence="1">dTDP-4-keto-6-deoxy-D-glucose epimerase</fullName>
    </submittedName>
</protein>
<dbReference type="Gene3D" id="2.60.120.10">
    <property type="entry name" value="Jelly Rolls"/>
    <property type="match status" value="1"/>
</dbReference>
<dbReference type="InterPro" id="IPR011051">
    <property type="entry name" value="RmlC_Cupin_sf"/>
</dbReference>
<dbReference type="PANTHER" id="PTHR21047">
    <property type="entry name" value="DTDP-6-DEOXY-D-GLUCOSE-3,5 EPIMERASE"/>
    <property type="match status" value="1"/>
</dbReference>
<sequence>MPFKFKDTKLKGVKIIIPEVFEDKRGYFCETYKQSDFLKNDIKENFVQDNQSYSKKNVLR</sequence>
<evidence type="ECO:0000313" key="1">
    <source>
        <dbReference type="EMBL" id="TYB30262.1"/>
    </source>
</evidence>
<dbReference type="GO" id="GO:0005829">
    <property type="term" value="C:cytosol"/>
    <property type="evidence" value="ECO:0007669"/>
    <property type="project" value="TreeGrafter"/>
</dbReference>
<dbReference type="InterPro" id="IPR000888">
    <property type="entry name" value="RmlC-like"/>
</dbReference>
<feature type="non-terminal residue" evidence="1">
    <location>
        <position position="60"/>
    </location>
</feature>
<gene>
    <name evidence="1" type="ORF">FXF47_10125</name>
</gene>
<dbReference type="Proteomes" id="UP000324143">
    <property type="component" value="Unassembled WGS sequence"/>
</dbReference>
<reference evidence="1" key="1">
    <citation type="submission" date="2019-08" db="EMBL/GenBank/DDBJ databases">
        <title>Genomic characterization of a novel candidate phylum (ARYD3) from a high temperature, high salinity tertiary oil reservoir in north central Oklahoma, USA.</title>
        <authorList>
            <person name="Youssef N.H."/>
            <person name="Yadav A."/>
            <person name="Elshahed M.S."/>
        </authorList>
    </citation>
    <scope>NUCLEOTIDE SEQUENCE [LARGE SCALE GENOMIC DNA]</scope>
    <source>
        <strain evidence="1">ARYD3</strain>
    </source>
</reference>
<dbReference type="EMBL" id="VSIX01000162">
    <property type="protein sequence ID" value="TYB30262.1"/>
    <property type="molecule type" value="Genomic_DNA"/>
</dbReference>
<dbReference type="AlphaFoldDB" id="A0A5D0MD30"/>
<keyword evidence="2" id="KW-1185">Reference proteome</keyword>
<evidence type="ECO:0000313" key="2">
    <source>
        <dbReference type="Proteomes" id="UP000324143"/>
    </source>
</evidence>
<proteinExistence type="predicted"/>
<dbReference type="SUPFAM" id="SSF51182">
    <property type="entry name" value="RmlC-like cupins"/>
    <property type="match status" value="1"/>
</dbReference>
<dbReference type="PANTHER" id="PTHR21047:SF2">
    <property type="entry name" value="THYMIDINE DIPHOSPHO-4-KETO-RHAMNOSE 3,5-EPIMERASE"/>
    <property type="match status" value="1"/>
</dbReference>
<dbReference type="Pfam" id="PF00908">
    <property type="entry name" value="dTDP_sugar_isom"/>
    <property type="match status" value="1"/>
</dbReference>
<accession>A0A5D0MD30</accession>
<dbReference type="GO" id="GO:0008830">
    <property type="term" value="F:dTDP-4-dehydrorhamnose 3,5-epimerase activity"/>
    <property type="evidence" value="ECO:0007669"/>
    <property type="project" value="InterPro"/>
</dbReference>
<dbReference type="GO" id="GO:0000271">
    <property type="term" value="P:polysaccharide biosynthetic process"/>
    <property type="evidence" value="ECO:0007669"/>
    <property type="project" value="TreeGrafter"/>
</dbReference>
<comment type="caution">
    <text evidence="1">The sequence shown here is derived from an EMBL/GenBank/DDBJ whole genome shotgun (WGS) entry which is preliminary data.</text>
</comment>
<dbReference type="InterPro" id="IPR014710">
    <property type="entry name" value="RmlC-like_jellyroll"/>
</dbReference>
<organism evidence="1 2">
    <name type="scientific">Candidatus Mcinerneyibacterium aminivorans</name>
    <dbReference type="NCBI Taxonomy" id="2703815"/>
    <lineage>
        <taxon>Bacteria</taxon>
        <taxon>Candidatus Macinerneyibacteriota</taxon>
        <taxon>Candidatus Mcinerneyibacteria</taxon>
        <taxon>Candidatus Mcinerneyibacteriales</taxon>
        <taxon>Candidatus Mcinerneyibacteriaceae</taxon>
        <taxon>Candidatus Mcinerneyibacterium</taxon>
    </lineage>
</organism>